<accession>A0A2S2C765</accession>
<proteinExistence type="predicted"/>
<keyword evidence="3" id="KW-1185">Reference proteome</keyword>
<evidence type="ECO:0000313" key="2">
    <source>
        <dbReference type="EMBL" id="AWK76727.1"/>
    </source>
</evidence>
<dbReference type="InterPro" id="IPR003615">
    <property type="entry name" value="HNH_nuc"/>
</dbReference>
<feature type="domain" description="HNH endonuclease 5" evidence="1">
    <location>
        <begin position="121"/>
        <end position="160"/>
    </location>
</feature>
<sequence>MRPIGSTSTSYNRLITRHFDPIRRLSEITSTCGGRHERTELVGSTRVGAAPTRTAPAIKRRTVEREKIAVFARDRWTCRFCGSRTIDLRVLKLVSRAFPTEFPYHSHWKFGHSHLIYWTHSTSLEHVVPIARGGLDESSNFVTTCYACNDARGHYLLDELGWALREPTSSTWLGLTEYLPALKATRTRKPIPHI</sequence>
<dbReference type="EMBL" id="CP021356">
    <property type="protein sequence ID" value="AWK76727.1"/>
    <property type="molecule type" value="Genomic_DNA"/>
</dbReference>
<dbReference type="InterPro" id="IPR052892">
    <property type="entry name" value="NA-targeting_endonuclease"/>
</dbReference>
<reference evidence="2 3" key="1">
    <citation type="submission" date="2017-05" db="EMBL/GenBank/DDBJ databases">
        <title>Isolation of Rhodococcus sp. S2-17 biodegrading of BP-3.</title>
        <authorList>
            <person name="Lee Y."/>
            <person name="Kim K.H."/>
            <person name="Chun B.H."/>
            <person name="Jung H.S."/>
            <person name="Jeon C.O."/>
        </authorList>
    </citation>
    <scope>NUCLEOTIDE SEQUENCE [LARGE SCALE GENOMIC DNA]</scope>
    <source>
        <strain evidence="2 3">S2-17</strain>
        <plasmid evidence="3">prb29</plasmid>
    </source>
</reference>
<dbReference type="PANTHER" id="PTHR33877:SF2">
    <property type="entry name" value="OS07G0170200 PROTEIN"/>
    <property type="match status" value="1"/>
</dbReference>
<dbReference type="PANTHER" id="PTHR33877">
    <property type="entry name" value="SLL1193 PROTEIN"/>
    <property type="match status" value="1"/>
</dbReference>
<dbReference type="Proteomes" id="UP000245711">
    <property type="component" value="Plasmid pRB29"/>
</dbReference>
<dbReference type="AlphaFoldDB" id="A0A2S2C765"/>
<dbReference type="Gene3D" id="1.10.30.50">
    <property type="match status" value="1"/>
</dbReference>
<geneLocation type="plasmid" evidence="3">
    <name>prb29</name>
</geneLocation>
<evidence type="ECO:0000313" key="3">
    <source>
        <dbReference type="Proteomes" id="UP000245711"/>
    </source>
</evidence>
<dbReference type="KEGG" id="roz:CBI38_35380"/>
<gene>
    <name evidence="2" type="ORF">CBI38_35380</name>
</gene>
<dbReference type="Pfam" id="PF14279">
    <property type="entry name" value="HNH_5"/>
    <property type="match status" value="1"/>
</dbReference>
<evidence type="ECO:0000259" key="1">
    <source>
        <dbReference type="Pfam" id="PF14279"/>
    </source>
</evidence>
<dbReference type="CDD" id="cd00085">
    <property type="entry name" value="HNHc"/>
    <property type="match status" value="1"/>
</dbReference>
<name>A0A2S2C765_9NOCA</name>
<dbReference type="OrthoDB" id="4461979at2"/>
<keyword evidence="2" id="KW-0614">Plasmid</keyword>
<dbReference type="InterPro" id="IPR029471">
    <property type="entry name" value="HNH_5"/>
</dbReference>
<organism evidence="2 3">
    <name type="scientific">Rhodococcus oxybenzonivorans</name>
    <dbReference type="NCBI Taxonomy" id="1990687"/>
    <lineage>
        <taxon>Bacteria</taxon>
        <taxon>Bacillati</taxon>
        <taxon>Actinomycetota</taxon>
        <taxon>Actinomycetes</taxon>
        <taxon>Mycobacteriales</taxon>
        <taxon>Nocardiaceae</taxon>
        <taxon>Rhodococcus</taxon>
    </lineage>
</organism>
<protein>
    <recommendedName>
        <fullName evidence="1">HNH endonuclease 5 domain-containing protein</fullName>
    </recommendedName>
</protein>